<feature type="compositionally biased region" description="Basic and acidic residues" evidence="1">
    <location>
        <begin position="73"/>
        <end position="84"/>
    </location>
</feature>
<dbReference type="AlphaFoldDB" id="A0AA40E1J6"/>
<gene>
    <name evidence="2" type="ORF">B0H67DRAFT_108048</name>
</gene>
<feature type="region of interest" description="Disordered" evidence="1">
    <location>
        <begin position="19"/>
        <end position="276"/>
    </location>
</feature>
<name>A0AA40E1J6_9PEZI</name>
<feature type="region of interest" description="Disordered" evidence="1">
    <location>
        <begin position="688"/>
        <end position="728"/>
    </location>
</feature>
<feature type="compositionally biased region" description="Low complexity" evidence="1">
    <location>
        <begin position="374"/>
        <end position="388"/>
    </location>
</feature>
<dbReference type="EMBL" id="JAUKUA010000002">
    <property type="protein sequence ID" value="KAK0724534.1"/>
    <property type="molecule type" value="Genomic_DNA"/>
</dbReference>
<evidence type="ECO:0000313" key="3">
    <source>
        <dbReference type="Proteomes" id="UP001172102"/>
    </source>
</evidence>
<reference evidence="2" key="1">
    <citation type="submission" date="2023-06" db="EMBL/GenBank/DDBJ databases">
        <title>Genome-scale phylogeny and comparative genomics of the fungal order Sordariales.</title>
        <authorList>
            <consortium name="Lawrence Berkeley National Laboratory"/>
            <person name="Hensen N."/>
            <person name="Bonometti L."/>
            <person name="Westerberg I."/>
            <person name="Brannstrom I.O."/>
            <person name="Guillou S."/>
            <person name="Cros-Aarteil S."/>
            <person name="Calhoun S."/>
            <person name="Haridas S."/>
            <person name="Kuo A."/>
            <person name="Mondo S."/>
            <person name="Pangilinan J."/>
            <person name="Riley R."/>
            <person name="Labutti K."/>
            <person name="Andreopoulos B."/>
            <person name="Lipzen A."/>
            <person name="Chen C."/>
            <person name="Yanf M."/>
            <person name="Daum C."/>
            <person name="Ng V."/>
            <person name="Clum A."/>
            <person name="Steindorff A."/>
            <person name="Ohm R."/>
            <person name="Martin F."/>
            <person name="Silar P."/>
            <person name="Natvig D."/>
            <person name="Lalanne C."/>
            <person name="Gautier V."/>
            <person name="Ament-Velasquez S.L."/>
            <person name="Kruys A."/>
            <person name="Hutchinson M.I."/>
            <person name="Powell A.J."/>
            <person name="Barry K."/>
            <person name="Miller A.N."/>
            <person name="Grigoriev I.V."/>
            <person name="Debuchy R."/>
            <person name="Gladieux P."/>
            <person name="Thoren M.H."/>
            <person name="Johannesson H."/>
        </authorList>
    </citation>
    <scope>NUCLEOTIDE SEQUENCE</scope>
    <source>
        <strain evidence="2">SMH4607-1</strain>
    </source>
</reference>
<comment type="caution">
    <text evidence="2">The sequence shown here is derived from an EMBL/GenBank/DDBJ whole genome shotgun (WGS) entry which is preliminary data.</text>
</comment>
<evidence type="ECO:0000256" key="1">
    <source>
        <dbReference type="SAM" id="MobiDB-lite"/>
    </source>
</evidence>
<feature type="region of interest" description="Disordered" evidence="1">
    <location>
        <begin position="338"/>
        <end position="413"/>
    </location>
</feature>
<dbReference type="Proteomes" id="UP001172102">
    <property type="component" value="Unassembled WGS sequence"/>
</dbReference>
<sequence length="967" mass="106722">MARGRPTRRASILENLIFPSVLDSSSKPRKRKRDQSVDRGHLPTHDGWTKAEPSLRAKRSKTTAQGGAALDETPPKRGTRERVAPKGAAPKKHATTKGSIPIQATSGKKSGPKGEDVLKPGVSESSSDSSLDAHASPVTSRVTRATTKRLSQKRPASNPRKERSQAAAQKKRPTVPKISKAAETRSTPPPQSVKRRHDLPENHPTPESIVRSPAARSITKNSLLRNNTTSQPRETPPTPLSNNAPCSPLKKTKTRRPTPITTVTRSPLTTPPNDLRLTDTVTPAESLSQSEKGLLYSPIIPSHNLTTTSPSLKPPPTPIIREPDDFAYFHWRAKRTRASTTHSLLPKPSFPKPSFPKQACPKAEPTRPLPTTSPSPATTSPSLATTSPSPRPRSPSPNTAPTTAQPLWTSTPKPPLARPWPLHVGSILCEPCFHTDVARWLRTRRNVANILRLLGGDGALEAMRKALRFAGQAELSWEGIEDAKRRARDREREERLLAERKGLPAHLLVGVDTAKSEGVEPVELRWWVPGSGVVIKKGVVVEERTDKVVSKLERDERGLLLLRREVARRVAEGQENVPGVDELLDGLRVEVGLEKRELDGLEKRFAEMLEQWGDISVRDRDVREVIRTAPSVERPKKWKILQKQWWAFDATLQDAYRKLQSTKTESGTASQSEFDVTIAAKAREAAITPAETRTQHVSLETQDENGKQKETGLGKQNKPVKANKKSERQEFNRLVKTLELNATVEENLKKIGDQIAQVTFALQKQGKLAKPSSSKEIPDTHSSKPQLDQGKDAVPKMSDLLPQELKHSGDDVTLPCLYCSESGAANRRLARKPRYTSMQAENMYRKKPWIKPLMWVYKNGSGSENATSTAKNLFELIDKRGSFALQPIPGLSFQVDRSGGEVRIVLMEMKSIYDEIPVTKPGAERVGEDAIGGFGPFGALGVVDKFSNGEYMGSRSIFAKNQAKDEA</sequence>
<accession>A0AA40E1J6</accession>
<feature type="compositionally biased region" description="Basic and acidic residues" evidence="1">
    <location>
        <begin position="34"/>
        <end position="55"/>
    </location>
</feature>
<feature type="region of interest" description="Disordered" evidence="1">
    <location>
        <begin position="767"/>
        <end position="793"/>
    </location>
</feature>
<feature type="compositionally biased region" description="Polar residues" evidence="1">
    <location>
        <begin position="691"/>
        <end position="700"/>
    </location>
</feature>
<feature type="compositionally biased region" description="Low complexity" evidence="1">
    <location>
        <begin position="123"/>
        <end position="136"/>
    </location>
</feature>
<protein>
    <submittedName>
        <fullName evidence="2">Uncharacterized protein</fullName>
    </submittedName>
</protein>
<organism evidence="2 3">
    <name type="scientific">Lasiosphaeris hirsuta</name>
    <dbReference type="NCBI Taxonomy" id="260670"/>
    <lineage>
        <taxon>Eukaryota</taxon>
        <taxon>Fungi</taxon>
        <taxon>Dikarya</taxon>
        <taxon>Ascomycota</taxon>
        <taxon>Pezizomycotina</taxon>
        <taxon>Sordariomycetes</taxon>
        <taxon>Sordariomycetidae</taxon>
        <taxon>Sordariales</taxon>
        <taxon>Lasiosphaeriaceae</taxon>
        <taxon>Lasiosphaeris</taxon>
    </lineage>
</organism>
<feature type="compositionally biased region" description="Polar residues" evidence="1">
    <location>
        <begin position="218"/>
        <end position="233"/>
    </location>
</feature>
<keyword evidence="3" id="KW-1185">Reference proteome</keyword>
<evidence type="ECO:0000313" key="2">
    <source>
        <dbReference type="EMBL" id="KAK0724534.1"/>
    </source>
</evidence>
<feature type="compositionally biased region" description="Polar residues" evidence="1">
    <location>
        <begin position="96"/>
        <end position="108"/>
    </location>
</feature>
<proteinExistence type="predicted"/>